<dbReference type="AlphaFoldDB" id="A0A5Q2F9C4"/>
<dbReference type="SUPFAM" id="SSF52266">
    <property type="entry name" value="SGNH hydrolase"/>
    <property type="match status" value="1"/>
</dbReference>
<gene>
    <name evidence="4" type="ORF">Rai3103_06780</name>
</gene>
<accession>A0A5Q2F9C4</accession>
<organism evidence="4 5">
    <name type="scientific">Raineyella fluvialis</name>
    <dbReference type="NCBI Taxonomy" id="2662261"/>
    <lineage>
        <taxon>Bacteria</taxon>
        <taxon>Bacillati</taxon>
        <taxon>Actinomycetota</taxon>
        <taxon>Actinomycetes</taxon>
        <taxon>Propionibacteriales</taxon>
        <taxon>Propionibacteriaceae</taxon>
        <taxon>Raineyella</taxon>
    </lineage>
</organism>
<feature type="compositionally biased region" description="Low complexity" evidence="1">
    <location>
        <begin position="36"/>
        <end position="53"/>
    </location>
</feature>
<feature type="domain" description="SGNH hydrolase-type esterase" evidence="3">
    <location>
        <begin position="68"/>
        <end position="236"/>
    </location>
</feature>
<sequence length="247" mass="25199">MRRQWWENIGIALLAAGVIALVVFAYLKLDRPPDATPAAPSTSDSTPTASESPSPTPTPTPKRKVAVFIGDASTAGAGGNGTRWTTIVSDKQGWQEVNLANAGTGYLTSASGTKAKAACGKDTCPAYGDVVDDAIAASPDVVVVSGGRIDAGRDVSSAASALFNDLHSRAPNARIIVLSPLWDAGAVPAALTTEAKAVQKAAQQADVTYVDIGQPLTGHRDLVAADGVNPNGDGQRTIADVVVSKIG</sequence>
<evidence type="ECO:0000259" key="3">
    <source>
        <dbReference type="Pfam" id="PF13472"/>
    </source>
</evidence>
<dbReference type="Gene3D" id="3.40.50.1110">
    <property type="entry name" value="SGNH hydrolase"/>
    <property type="match status" value="1"/>
</dbReference>
<dbReference type="InterPro" id="IPR013830">
    <property type="entry name" value="SGNH_hydro"/>
</dbReference>
<evidence type="ECO:0000313" key="5">
    <source>
        <dbReference type="Proteomes" id="UP000386847"/>
    </source>
</evidence>
<evidence type="ECO:0000256" key="2">
    <source>
        <dbReference type="SAM" id="Phobius"/>
    </source>
</evidence>
<dbReference type="Pfam" id="PF13472">
    <property type="entry name" value="Lipase_GDSL_2"/>
    <property type="match status" value="1"/>
</dbReference>
<evidence type="ECO:0000313" key="4">
    <source>
        <dbReference type="EMBL" id="QGF23419.1"/>
    </source>
</evidence>
<evidence type="ECO:0000256" key="1">
    <source>
        <dbReference type="SAM" id="MobiDB-lite"/>
    </source>
</evidence>
<keyword evidence="2" id="KW-0472">Membrane</keyword>
<feature type="transmembrane region" description="Helical" evidence="2">
    <location>
        <begin position="9"/>
        <end position="27"/>
    </location>
</feature>
<dbReference type="Proteomes" id="UP000386847">
    <property type="component" value="Chromosome"/>
</dbReference>
<dbReference type="InterPro" id="IPR036514">
    <property type="entry name" value="SGNH_hydro_sf"/>
</dbReference>
<feature type="region of interest" description="Disordered" evidence="1">
    <location>
        <begin position="34"/>
        <end position="63"/>
    </location>
</feature>
<reference evidence="4 5" key="1">
    <citation type="submission" date="2019-10" db="EMBL/GenBank/DDBJ databases">
        <title>Genomic analysis of Raineyella sp. CBA3103.</title>
        <authorList>
            <person name="Roh S.W."/>
        </authorList>
    </citation>
    <scope>NUCLEOTIDE SEQUENCE [LARGE SCALE GENOMIC DNA]</scope>
    <source>
        <strain evidence="4 5">CBA3103</strain>
    </source>
</reference>
<protein>
    <recommendedName>
        <fullName evidence="3">SGNH hydrolase-type esterase domain-containing protein</fullName>
    </recommendedName>
</protein>
<dbReference type="RefSeq" id="WP_153571950.1">
    <property type="nucleotide sequence ID" value="NZ_CP045725.1"/>
</dbReference>
<keyword evidence="5" id="KW-1185">Reference proteome</keyword>
<dbReference type="EMBL" id="CP045725">
    <property type="protein sequence ID" value="QGF23419.1"/>
    <property type="molecule type" value="Genomic_DNA"/>
</dbReference>
<dbReference type="KEGG" id="rain:Rai3103_06780"/>
<keyword evidence="2" id="KW-0812">Transmembrane</keyword>
<name>A0A5Q2F9C4_9ACTN</name>
<dbReference type="CDD" id="cd00229">
    <property type="entry name" value="SGNH_hydrolase"/>
    <property type="match status" value="1"/>
</dbReference>
<proteinExistence type="predicted"/>
<keyword evidence="2" id="KW-1133">Transmembrane helix</keyword>